<accession>A0A0A9BG33</accession>
<dbReference type="AlphaFoldDB" id="A0A0A9BG33"/>
<protein>
    <submittedName>
        <fullName evidence="1">Uncharacterized protein</fullName>
    </submittedName>
</protein>
<dbReference type="EMBL" id="GBRH01237725">
    <property type="protein sequence ID" value="JAD60170.1"/>
    <property type="molecule type" value="Transcribed_RNA"/>
</dbReference>
<name>A0A0A9BG33_ARUDO</name>
<organism evidence="1">
    <name type="scientific">Arundo donax</name>
    <name type="common">Giant reed</name>
    <name type="synonym">Donax arundinaceus</name>
    <dbReference type="NCBI Taxonomy" id="35708"/>
    <lineage>
        <taxon>Eukaryota</taxon>
        <taxon>Viridiplantae</taxon>
        <taxon>Streptophyta</taxon>
        <taxon>Embryophyta</taxon>
        <taxon>Tracheophyta</taxon>
        <taxon>Spermatophyta</taxon>
        <taxon>Magnoliopsida</taxon>
        <taxon>Liliopsida</taxon>
        <taxon>Poales</taxon>
        <taxon>Poaceae</taxon>
        <taxon>PACMAD clade</taxon>
        <taxon>Arundinoideae</taxon>
        <taxon>Arundineae</taxon>
        <taxon>Arundo</taxon>
    </lineage>
</organism>
<proteinExistence type="predicted"/>
<evidence type="ECO:0000313" key="1">
    <source>
        <dbReference type="EMBL" id="JAD60170.1"/>
    </source>
</evidence>
<sequence length="111" mass="12285">MLILLTAIQRRPAGHLDGSPVYQSTDQRTAVVFHGWKCVAGRTSEQFCNPCPAGAHLSLNPLDLQHLSTSKEKTCKCNHAVVFTFVFHSHALKVIHNTINGTAFGNSWSQW</sequence>
<reference evidence="1" key="2">
    <citation type="journal article" date="2015" name="Data Brief">
        <title>Shoot transcriptome of the giant reed, Arundo donax.</title>
        <authorList>
            <person name="Barrero R.A."/>
            <person name="Guerrero F.D."/>
            <person name="Moolhuijzen P."/>
            <person name="Goolsby J.A."/>
            <person name="Tidwell J."/>
            <person name="Bellgard S.E."/>
            <person name="Bellgard M.I."/>
        </authorList>
    </citation>
    <scope>NUCLEOTIDE SEQUENCE</scope>
    <source>
        <tissue evidence="1">Shoot tissue taken approximately 20 cm above the soil surface</tissue>
    </source>
</reference>
<reference evidence="1" key="1">
    <citation type="submission" date="2014-09" db="EMBL/GenBank/DDBJ databases">
        <authorList>
            <person name="Magalhaes I.L.F."/>
            <person name="Oliveira U."/>
            <person name="Santos F.R."/>
            <person name="Vidigal T.H.D.A."/>
            <person name="Brescovit A.D."/>
            <person name="Santos A.J."/>
        </authorList>
    </citation>
    <scope>NUCLEOTIDE SEQUENCE</scope>
    <source>
        <tissue evidence="1">Shoot tissue taken approximately 20 cm above the soil surface</tissue>
    </source>
</reference>